<dbReference type="Proteomes" id="UP000688137">
    <property type="component" value="Unassembled WGS sequence"/>
</dbReference>
<feature type="region of interest" description="Disordered" evidence="2">
    <location>
        <begin position="721"/>
        <end position="790"/>
    </location>
</feature>
<dbReference type="EMBL" id="CAJJDM010000091">
    <property type="protein sequence ID" value="CAD8091425.1"/>
    <property type="molecule type" value="Genomic_DNA"/>
</dbReference>
<feature type="region of interest" description="Disordered" evidence="2">
    <location>
        <begin position="370"/>
        <end position="398"/>
    </location>
</feature>
<name>A0A8S1NQN5_PARPR</name>
<feature type="compositionally biased region" description="Polar residues" evidence="2">
    <location>
        <begin position="20"/>
        <end position="35"/>
    </location>
</feature>
<feature type="compositionally biased region" description="Low complexity" evidence="2">
    <location>
        <begin position="456"/>
        <end position="465"/>
    </location>
</feature>
<reference evidence="3" key="1">
    <citation type="submission" date="2021-01" db="EMBL/GenBank/DDBJ databases">
        <authorList>
            <consortium name="Genoscope - CEA"/>
            <person name="William W."/>
        </authorList>
    </citation>
    <scope>NUCLEOTIDE SEQUENCE</scope>
</reference>
<feature type="compositionally biased region" description="Basic and acidic residues" evidence="2">
    <location>
        <begin position="774"/>
        <end position="790"/>
    </location>
</feature>
<feature type="region of interest" description="Disordered" evidence="2">
    <location>
        <begin position="609"/>
        <end position="642"/>
    </location>
</feature>
<comment type="caution">
    <text evidence="3">The sequence shown here is derived from an EMBL/GenBank/DDBJ whole genome shotgun (WGS) entry which is preliminary data.</text>
</comment>
<dbReference type="OMA" id="GEAMCCK"/>
<dbReference type="AlphaFoldDB" id="A0A8S1NQN5"/>
<feature type="region of interest" description="Disordered" evidence="2">
    <location>
        <begin position="1"/>
        <end position="79"/>
    </location>
</feature>
<keyword evidence="1" id="KW-0175">Coiled coil</keyword>
<feature type="compositionally biased region" description="Polar residues" evidence="2">
    <location>
        <begin position="743"/>
        <end position="772"/>
    </location>
</feature>
<feature type="compositionally biased region" description="Acidic residues" evidence="2">
    <location>
        <begin position="612"/>
        <end position="621"/>
    </location>
</feature>
<feature type="compositionally biased region" description="Basic and acidic residues" evidence="2">
    <location>
        <begin position="622"/>
        <end position="637"/>
    </location>
</feature>
<feature type="coiled-coil region" evidence="1">
    <location>
        <begin position="275"/>
        <end position="302"/>
    </location>
</feature>
<evidence type="ECO:0000256" key="1">
    <source>
        <dbReference type="SAM" id="Coils"/>
    </source>
</evidence>
<evidence type="ECO:0000256" key="2">
    <source>
        <dbReference type="SAM" id="MobiDB-lite"/>
    </source>
</evidence>
<sequence>MQTEVPPCSEDQNQKDSSMKIDNQINDEANQNQNEAMDIEDNHQKQQNKRKRKQNNIQTQPTIILTEKRQRKPPQQACVQRDPSPQIIAEKKKLKKYKISQEIEEICTKIAKWEQFQIGLNQLGYPSIVLDEQKIFDLLKDYDQKDEAGKEYDLKMLLRLIGEAMCCKDRNEINLQIKNKMEQLIQQKNIIINWTLEKWDEQIKSFLEIKAQLNEQIQPASQFDCQALQTLIGNNLPNYIEESKFNVTLIVFKSKQIDDLKKGCDLNELKNVRLIREYLITLNNKVDQLKKLKDKINILKKKEDENDIIQQYNSQDLKLLEFKNTPIKFLQKTEIKVPQSKQKQKPQNLEKIENNQSNENEQINSQINFQAESNEATEKKVSENKQKKKKEKEQQKQEKVLKGTLDKYKFKKPEIQEITNQSTNIQNQFETLSTSKDNNQQGLERDSQQQDSNEPQQIRQISQQQQQQFQQIQTIGKNLKHFFPEKKQQLIPKQDEYQPKQLTPYKMEQFEALIEKMANMQLQEEKIQVSLNDYNTDEIEIQETKPVQQVKIRKIHIFIADSEKEFNGHQFVQLSQVIRSRAPFQLDDQIDYDKDSLDEVEEMLAENLSDINDSDEDQSEESEQKDSFLVDDNHLSQDEVEDPEELLNNKCIANNTQVQNGIVYIKFSSVDPLFFENYKAQYIPQFFIVQQQKDQSHGNIIQNLGTQQGNNTKTIQIPKAKMTFSNNTQKKQNKPKKSKANPINEQQNQSYLKSQSSNKSQVEQTTQKQQKCVSKVDNKIDEEKINTKIEQDIKCEEIQNELENQSNQKLQQNYNNNENLQ</sequence>
<protein>
    <submittedName>
        <fullName evidence="3">Uncharacterized protein</fullName>
    </submittedName>
</protein>
<evidence type="ECO:0000313" key="4">
    <source>
        <dbReference type="Proteomes" id="UP000688137"/>
    </source>
</evidence>
<proteinExistence type="predicted"/>
<feature type="region of interest" description="Disordered" evidence="2">
    <location>
        <begin position="435"/>
        <end position="465"/>
    </location>
</feature>
<feature type="compositionally biased region" description="Basic and acidic residues" evidence="2">
    <location>
        <begin position="376"/>
        <end position="398"/>
    </location>
</feature>
<keyword evidence="4" id="KW-1185">Reference proteome</keyword>
<evidence type="ECO:0000313" key="3">
    <source>
        <dbReference type="EMBL" id="CAD8091425.1"/>
    </source>
</evidence>
<accession>A0A8S1NQN5</accession>
<gene>
    <name evidence="3" type="ORF">PPRIM_AZ9-3.1.T0880061</name>
</gene>
<organism evidence="3 4">
    <name type="scientific">Paramecium primaurelia</name>
    <dbReference type="NCBI Taxonomy" id="5886"/>
    <lineage>
        <taxon>Eukaryota</taxon>
        <taxon>Sar</taxon>
        <taxon>Alveolata</taxon>
        <taxon>Ciliophora</taxon>
        <taxon>Intramacronucleata</taxon>
        <taxon>Oligohymenophorea</taxon>
        <taxon>Peniculida</taxon>
        <taxon>Parameciidae</taxon>
        <taxon>Paramecium</taxon>
    </lineage>
</organism>